<dbReference type="RefSeq" id="XP_009047285.1">
    <property type="nucleotide sequence ID" value="XM_009049037.1"/>
</dbReference>
<evidence type="ECO:0000313" key="3">
    <source>
        <dbReference type="Proteomes" id="UP000030746"/>
    </source>
</evidence>
<feature type="compositionally biased region" description="Basic and acidic residues" evidence="1">
    <location>
        <begin position="25"/>
        <end position="37"/>
    </location>
</feature>
<dbReference type="HOGENOM" id="CLU_468765_0_0_1"/>
<feature type="compositionally biased region" description="Polar residues" evidence="1">
    <location>
        <begin position="542"/>
        <end position="553"/>
    </location>
</feature>
<dbReference type="AlphaFoldDB" id="V4B8L4"/>
<feature type="region of interest" description="Disordered" evidence="1">
    <location>
        <begin position="534"/>
        <end position="553"/>
    </location>
</feature>
<organism evidence="2 3">
    <name type="scientific">Lottia gigantea</name>
    <name type="common">Giant owl limpet</name>
    <dbReference type="NCBI Taxonomy" id="225164"/>
    <lineage>
        <taxon>Eukaryota</taxon>
        <taxon>Metazoa</taxon>
        <taxon>Spiralia</taxon>
        <taxon>Lophotrochozoa</taxon>
        <taxon>Mollusca</taxon>
        <taxon>Gastropoda</taxon>
        <taxon>Patellogastropoda</taxon>
        <taxon>Lottioidea</taxon>
        <taxon>Lottiidae</taxon>
        <taxon>Lottia</taxon>
    </lineage>
</organism>
<dbReference type="EMBL" id="KB200329">
    <property type="protein sequence ID" value="ESP02127.1"/>
    <property type="molecule type" value="Genomic_DNA"/>
</dbReference>
<sequence>MGEIDTDLFLIKQILQDEENSGDVLKNEDDRVPKSEEDIPFDDTSGTSVDPPEFSANSLKILEEKPLNPIMSVNSTEEIGGMQIVGLIKSNVENCDTGNQKFRTSPNDLFDSDSQQITTNDTSCHGVDNLGFIDSSHGELLDCNRNSIDCNKLDHLTVNMDCDIKMVEQQKLTDTLSECEKSAKNSDNDHQLTATGQLKLAEIKRGSIEQDSTKEQRYSSDIPLPSILHSVNLISATLFSKTSECEGTDKREINPLVIVAGQSIEDIDAIETKESEQNNEISKYLCNKSPGVEKSDILSNHKKTCEKLPRKHTNQLVHKPVSYELTENFKFKNNLNSKDSLQKLSHLNIDVSGNLVKQIESFYDDKSPEMQVVVNSLTPVLSRRRPNKNREKFNSENKENIKIKNGGISIKDFVSQDPEKMTSSEMCATWHGPGHCVHSQRPKMGIGMVMSESTPMFAQNPVQGLTKSSSFHSNGTMTMPKNFSKTILDAMHKKYCAHQYSRRLDAGPKSTLIQIHKVEQFVATHSVRKPPQSLQLWKDYDSPSTSGNSSPALQKLQSITPDCSLDSKKVSSLLFNIIYDGH</sequence>
<dbReference type="CTD" id="20237317"/>
<dbReference type="KEGG" id="lgi:LOTGIDRAFT_157278"/>
<gene>
    <name evidence="2" type="ORF">LOTGIDRAFT_157278</name>
</gene>
<name>V4B8L4_LOTGI</name>
<feature type="region of interest" description="Disordered" evidence="1">
    <location>
        <begin position="19"/>
        <end position="52"/>
    </location>
</feature>
<dbReference type="GeneID" id="20237317"/>
<proteinExistence type="predicted"/>
<reference evidence="2 3" key="1">
    <citation type="journal article" date="2013" name="Nature">
        <title>Insights into bilaterian evolution from three spiralian genomes.</title>
        <authorList>
            <person name="Simakov O."/>
            <person name="Marletaz F."/>
            <person name="Cho S.J."/>
            <person name="Edsinger-Gonzales E."/>
            <person name="Havlak P."/>
            <person name="Hellsten U."/>
            <person name="Kuo D.H."/>
            <person name="Larsson T."/>
            <person name="Lv J."/>
            <person name="Arendt D."/>
            <person name="Savage R."/>
            <person name="Osoegawa K."/>
            <person name="de Jong P."/>
            <person name="Grimwood J."/>
            <person name="Chapman J.A."/>
            <person name="Shapiro H."/>
            <person name="Aerts A."/>
            <person name="Otillar R.P."/>
            <person name="Terry A.Y."/>
            <person name="Boore J.L."/>
            <person name="Grigoriev I.V."/>
            <person name="Lindberg D.R."/>
            <person name="Seaver E.C."/>
            <person name="Weisblat D.A."/>
            <person name="Putnam N.H."/>
            <person name="Rokhsar D.S."/>
        </authorList>
    </citation>
    <scope>NUCLEOTIDE SEQUENCE [LARGE SCALE GENOMIC DNA]</scope>
</reference>
<evidence type="ECO:0000313" key="2">
    <source>
        <dbReference type="EMBL" id="ESP02127.1"/>
    </source>
</evidence>
<protein>
    <submittedName>
        <fullName evidence="2">Uncharacterized protein</fullName>
    </submittedName>
</protein>
<evidence type="ECO:0000256" key="1">
    <source>
        <dbReference type="SAM" id="MobiDB-lite"/>
    </source>
</evidence>
<dbReference type="Proteomes" id="UP000030746">
    <property type="component" value="Unassembled WGS sequence"/>
</dbReference>
<dbReference type="OrthoDB" id="6162075at2759"/>
<keyword evidence="3" id="KW-1185">Reference proteome</keyword>
<accession>V4B8L4</accession>